<accession>A0A7X6L6T0</accession>
<evidence type="ECO:0000313" key="3">
    <source>
        <dbReference type="Proteomes" id="UP000540698"/>
    </source>
</evidence>
<dbReference type="Proteomes" id="UP000540698">
    <property type="component" value="Unassembled WGS sequence"/>
</dbReference>
<dbReference type="RefSeq" id="WP_062977705.1">
    <property type="nucleotide sequence ID" value="NZ_JAAXOS010000010.1"/>
</dbReference>
<dbReference type="EMBL" id="JAAXOS010000010">
    <property type="protein sequence ID" value="NKY28906.1"/>
    <property type="molecule type" value="Genomic_DNA"/>
</dbReference>
<keyword evidence="3" id="KW-1185">Reference proteome</keyword>
<reference evidence="2 3" key="1">
    <citation type="submission" date="2020-04" db="EMBL/GenBank/DDBJ databases">
        <title>MicrobeNet Type strains.</title>
        <authorList>
            <person name="Nicholson A.C."/>
        </authorList>
    </citation>
    <scope>NUCLEOTIDE SEQUENCE [LARGE SCALE GENOMIC DNA]</scope>
    <source>
        <strain evidence="2 3">DSM 44956</strain>
    </source>
</reference>
<sequence length="187" mass="19648">MRRYRLDVVASSVADAVEHAGGWLFDRAAAGWNVTVLVADMSDTRPLRILGAKVVPLESALAPSGEWRRPDALAAGANICADDRRARRGLLEALDDGGVEVVVWGEGWPSLSGHRVDPVLHRLSIAARAFKAQALHAATITGAAVGAIEVFRSGLSAVAPVGGDLSPVGRPSRPTRTDFSPASGGWR</sequence>
<proteinExistence type="predicted"/>
<organism evidence="2 3">
    <name type="scientific">Nocardia gamkensis</name>
    <dbReference type="NCBI Taxonomy" id="352869"/>
    <lineage>
        <taxon>Bacteria</taxon>
        <taxon>Bacillati</taxon>
        <taxon>Actinomycetota</taxon>
        <taxon>Actinomycetes</taxon>
        <taxon>Mycobacteriales</taxon>
        <taxon>Nocardiaceae</taxon>
        <taxon>Nocardia</taxon>
    </lineage>
</organism>
<protein>
    <submittedName>
        <fullName evidence="2">Uncharacterized protein</fullName>
    </submittedName>
</protein>
<dbReference type="AlphaFoldDB" id="A0A7X6L6T0"/>
<name>A0A7X6L6T0_9NOCA</name>
<evidence type="ECO:0000313" key="2">
    <source>
        <dbReference type="EMBL" id="NKY28906.1"/>
    </source>
</evidence>
<comment type="caution">
    <text evidence="2">The sequence shown here is derived from an EMBL/GenBank/DDBJ whole genome shotgun (WGS) entry which is preliminary data.</text>
</comment>
<evidence type="ECO:0000256" key="1">
    <source>
        <dbReference type="SAM" id="MobiDB-lite"/>
    </source>
</evidence>
<gene>
    <name evidence="2" type="ORF">HGB38_22200</name>
</gene>
<feature type="region of interest" description="Disordered" evidence="1">
    <location>
        <begin position="162"/>
        <end position="187"/>
    </location>
</feature>